<reference evidence="1" key="1">
    <citation type="submission" date="2023-03" db="EMBL/GenBank/DDBJ databases">
        <authorList>
            <person name="Cleenwerck I."/>
        </authorList>
    </citation>
    <scope>NUCLEOTIDE SEQUENCE</scope>
    <source>
        <strain evidence="1">LMG 32879</strain>
    </source>
</reference>
<dbReference type="RefSeq" id="WP_289842808.1">
    <property type="nucleotide sequence ID" value="NZ_CATKSH010000013.1"/>
</dbReference>
<evidence type="ECO:0000313" key="2">
    <source>
        <dbReference type="Proteomes" id="UP001176960"/>
    </source>
</evidence>
<gene>
    <name evidence="1" type="ORF">LMG32879_002186</name>
</gene>
<organism evidence="1 2">
    <name type="scientific">Brytella acorum</name>
    <dbReference type="NCBI Taxonomy" id="2959299"/>
    <lineage>
        <taxon>Bacteria</taxon>
        <taxon>Pseudomonadati</taxon>
        <taxon>Pseudomonadota</taxon>
        <taxon>Alphaproteobacteria</taxon>
        <taxon>Acetobacterales</taxon>
        <taxon>Acetobacteraceae</taxon>
        <taxon>Brytella</taxon>
    </lineage>
</organism>
<name>A0AA35UXL2_9PROT</name>
<accession>A0AA35UXL2</accession>
<protein>
    <submittedName>
        <fullName evidence="1">Uncharacterized protein</fullName>
    </submittedName>
</protein>
<dbReference type="AlphaFoldDB" id="A0AA35UXL2"/>
<sequence length="275" mass="30261">MDGRDDAAERLARGEWVSLLDAFDVVTSAELRAEMAAVISDAERFRGIGAVWAAIRASRWAGYAATIGSNVPSRISYPRNSSIEAQKAVFARWQAVFAKIEEHLRGCLQSGDFVARSYPAAGVGAWDDVPAPSWRIYRFLWVSTDNAAAWFDGVRVRCDPKGPTLTPLDYFEIRRVSTVFPAVAVDSRDGLPVTAEHTAGVAKSNTRVGQDEIIGKLLSSDGVGEKTKDEFFGMAQEFWSGLSRNYFDTRLWKEIKGAAKVRGITLLGRGRPPKK</sequence>
<evidence type="ECO:0000313" key="1">
    <source>
        <dbReference type="EMBL" id="CAI9121339.1"/>
    </source>
</evidence>
<dbReference type="Proteomes" id="UP001176960">
    <property type="component" value="Unassembled WGS sequence"/>
</dbReference>
<proteinExistence type="predicted"/>
<keyword evidence="2" id="KW-1185">Reference proteome</keyword>
<comment type="caution">
    <text evidence="1">The sequence shown here is derived from an EMBL/GenBank/DDBJ whole genome shotgun (WGS) entry which is preliminary data.</text>
</comment>
<dbReference type="EMBL" id="CATKSH010000013">
    <property type="protein sequence ID" value="CAI9121339.1"/>
    <property type="molecule type" value="Genomic_DNA"/>
</dbReference>